<accession>A0A1X9IAN7</accession>
<dbReference type="EMBL" id="KX241618">
    <property type="protein sequence ID" value="ANT45230.1"/>
    <property type="molecule type" value="Genomic_DNA"/>
</dbReference>
<sequence>MSLRVSEDHRRILRQKLEELRARSQDPEKVTEADAARAIIEEAAAKRAEVQA</sequence>
<evidence type="ECO:0000313" key="2">
    <source>
        <dbReference type="Proteomes" id="UP000223047"/>
    </source>
</evidence>
<reference evidence="1 2" key="1">
    <citation type="submission" date="2016-05" db="EMBL/GenBank/DDBJ databases">
        <title>A Novel Xanthomonas Oryzae pv. Oryzae Phage Xoo-sp2 as Possible Biocontrol Agent in Plant.</title>
        <authorList>
            <person name="Dong Z."/>
            <person name="Liu J."/>
            <person name="Peng D."/>
        </authorList>
    </citation>
    <scope>NUCLEOTIDE SEQUENCE [LARGE SCALE GENOMIC DNA]</scope>
</reference>
<protein>
    <submittedName>
        <fullName evidence="1">Uncharacterized protein</fullName>
    </submittedName>
</protein>
<organism evidence="1 2">
    <name type="scientific">Xanthomonas phage Xoo-sp2</name>
    <dbReference type="NCBI Taxonomy" id="1852622"/>
    <lineage>
        <taxon>Viruses</taxon>
        <taxon>Duplodnaviria</taxon>
        <taxon>Heunggongvirae</taxon>
        <taxon>Uroviricota</taxon>
        <taxon>Caudoviricetes</taxon>
        <taxon>Mesyanzhinovviridae</taxon>
        <taxon>Bradleyvirinae</taxon>
        <taxon>Xooduovirus</taxon>
        <taxon>Xooduovirus Xoosp2</taxon>
    </lineage>
</organism>
<evidence type="ECO:0000313" key="1">
    <source>
        <dbReference type="EMBL" id="ANT45230.1"/>
    </source>
</evidence>
<name>A0A1X9IAN7_9CAUD</name>
<dbReference type="Proteomes" id="UP000223047">
    <property type="component" value="Segment"/>
</dbReference>
<gene>
    <name evidence="1" type="ORF">Xoosp2_8</name>
</gene>
<proteinExistence type="predicted"/>
<keyword evidence="2" id="KW-1185">Reference proteome</keyword>